<evidence type="ECO:0000256" key="1">
    <source>
        <dbReference type="SAM" id="Phobius"/>
    </source>
</evidence>
<accession>A0A518E2E8</accession>
<dbReference type="RefSeq" id="WP_145057319.1">
    <property type="nucleotide sequence ID" value="NZ_CP036433.1"/>
</dbReference>
<dbReference type="KEGG" id="lcre:Pla8534_60930"/>
<keyword evidence="1" id="KW-0812">Transmembrane</keyword>
<proteinExistence type="predicted"/>
<organism evidence="2 3">
    <name type="scientific">Lignipirellula cremea</name>
    <dbReference type="NCBI Taxonomy" id="2528010"/>
    <lineage>
        <taxon>Bacteria</taxon>
        <taxon>Pseudomonadati</taxon>
        <taxon>Planctomycetota</taxon>
        <taxon>Planctomycetia</taxon>
        <taxon>Pirellulales</taxon>
        <taxon>Pirellulaceae</taxon>
        <taxon>Lignipirellula</taxon>
    </lineage>
</organism>
<evidence type="ECO:0000313" key="3">
    <source>
        <dbReference type="Proteomes" id="UP000317648"/>
    </source>
</evidence>
<protein>
    <submittedName>
        <fullName evidence="2">Uncharacterized protein</fullName>
    </submittedName>
</protein>
<reference evidence="2 3" key="1">
    <citation type="submission" date="2019-02" db="EMBL/GenBank/DDBJ databases">
        <title>Deep-cultivation of Planctomycetes and their phenomic and genomic characterization uncovers novel biology.</title>
        <authorList>
            <person name="Wiegand S."/>
            <person name="Jogler M."/>
            <person name="Boedeker C."/>
            <person name="Pinto D."/>
            <person name="Vollmers J."/>
            <person name="Rivas-Marin E."/>
            <person name="Kohn T."/>
            <person name="Peeters S.H."/>
            <person name="Heuer A."/>
            <person name="Rast P."/>
            <person name="Oberbeckmann S."/>
            <person name="Bunk B."/>
            <person name="Jeske O."/>
            <person name="Meyerdierks A."/>
            <person name="Storesund J.E."/>
            <person name="Kallscheuer N."/>
            <person name="Luecker S."/>
            <person name="Lage O.M."/>
            <person name="Pohl T."/>
            <person name="Merkel B.J."/>
            <person name="Hornburger P."/>
            <person name="Mueller R.-W."/>
            <person name="Bruemmer F."/>
            <person name="Labrenz M."/>
            <person name="Spormann A.M."/>
            <person name="Op den Camp H."/>
            <person name="Overmann J."/>
            <person name="Amann R."/>
            <person name="Jetten M.S.M."/>
            <person name="Mascher T."/>
            <person name="Medema M.H."/>
            <person name="Devos D.P."/>
            <person name="Kaster A.-K."/>
            <person name="Ovreas L."/>
            <person name="Rohde M."/>
            <person name="Galperin M.Y."/>
            <person name="Jogler C."/>
        </authorList>
    </citation>
    <scope>NUCLEOTIDE SEQUENCE [LARGE SCALE GENOMIC DNA]</scope>
    <source>
        <strain evidence="2 3">Pla85_3_4</strain>
    </source>
</reference>
<evidence type="ECO:0000313" key="2">
    <source>
        <dbReference type="EMBL" id="QDU98232.1"/>
    </source>
</evidence>
<dbReference type="Proteomes" id="UP000317648">
    <property type="component" value="Chromosome"/>
</dbReference>
<keyword evidence="3" id="KW-1185">Reference proteome</keyword>
<name>A0A518E2E8_9BACT</name>
<keyword evidence="1" id="KW-1133">Transmembrane helix</keyword>
<sequence length="73" mass="7928">MTDHSDEIAQLSKTRTFFFLGAVLVGGTTLLKATDIFSAGFLPPWLGGILVLLLIGAALRISVKIDKLQRQQD</sequence>
<dbReference type="AlphaFoldDB" id="A0A518E2E8"/>
<gene>
    <name evidence="2" type="ORF">Pla8534_60930</name>
</gene>
<feature type="transmembrane region" description="Helical" evidence="1">
    <location>
        <begin position="45"/>
        <end position="63"/>
    </location>
</feature>
<keyword evidence="1" id="KW-0472">Membrane</keyword>
<dbReference type="EMBL" id="CP036433">
    <property type="protein sequence ID" value="QDU98232.1"/>
    <property type="molecule type" value="Genomic_DNA"/>
</dbReference>
<feature type="transmembrane region" description="Helical" evidence="1">
    <location>
        <begin position="16"/>
        <end position="33"/>
    </location>
</feature>